<dbReference type="AlphaFoldDB" id="A0A6A4FXR0"/>
<dbReference type="Proteomes" id="UP000434957">
    <property type="component" value="Unassembled WGS sequence"/>
</dbReference>
<feature type="signal peptide" evidence="1">
    <location>
        <begin position="1"/>
        <end position="25"/>
    </location>
</feature>
<dbReference type="EMBL" id="QXFT01000359">
    <property type="protein sequence ID" value="KAE9346184.1"/>
    <property type="molecule type" value="Genomic_DNA"/>
</dbReference>
<name>A0A6A4FXR0_9STRA</name>
<sequence>MRSTIHTFLLAGLTILAISGGFAAAAEYNDGGRFNVGVGRSLRVAETNIADAVDAEDRALNIINTRIKRWVLVKKSDEQVMEKLGIAKGLSRAAMKDHPNFQTFEDFQVKKWLKSYTSTSTVWDDLGLNNVVGAVKSADGYGTYEKYVFALGDKVDKYIREHGRMPKLHKSVNEVENAHKVELLKTKYDDVRVGWIVNPVPL</sequence>
<evidence type="ECO:0008006" key="4">
    <source>
        <dbReference type="Google" id="ProtNLM"/>
    </source>
</evidence>
<protein>
    <recommendedName>
        <fullName evidence="4">RxLR effector protein</fullName>
    </recommendedName>
</protein>
<keyword evidence="1" id="KW-0732">Signal</keyword>
<gene>
    <name evidence="2" type="ORF">PR003_g7548</name>
</gene>
<comment type="caution">
    <text evidence="2">The sequence shown here is derived from an EMBL/GenBank/DDBJ whole genome shotgun (WGS) entry which is preliminary data.</text>
</comment>
<organism evidence="2 3">
    <name type="scientific">Phytophthora rubi</name>
    <dbReference type="NCBI Taxonomy" id="129364"/>
    <lineage>
        <taxon>Eukaryota</taxon>
        <taxon>Sar</taxon>
        <taxon>Stramenopiles</taxon>
        <taxon>Oomycota</taxon>
        <taxon>Peronosporomycetes</taxon>
        <taxon>Peronosporales</taxon>
        <taxon>Peronosporaceae</taxon>
        <taxon>Phytophthora</taxon>
    </lineage>
</organism>
<evidence type="ECO:0000256" key="1">
    <source>
        <dbReference type="SAM" id="SignalP"/>
    </source>
</evidence>
<reference evidence="2 3" key="1">
    <citation type="submission" date="2018-08" db="EMBL/GenBank/DDBJ databases">
        <title>Genomic investigation of the strawberry pathogen Phytophthora fragariae indicates pathogenicity is determined by transcriptional variation in three key races.</title>
        <authorList>
            <person name="Adams T.M."/>
            <person name="Armitage A.D."/>
            <person name="Sobczyk M.K."/>
            <person name="Bates H.J."/>
            <person name="Dunwell J.M."/>
            <person name="Nellist C.F."/>
            <person name="Harrison R.J."/>
        </authorList>
    </citation>
    <scope>NUCLEOTIDE SEQUENCE [LARGE SCALE GENOMIC DNA]</scope>
    <source>
        <strain evidence="2 3">SCRP333</strain>
    </source>
</reference>
<proteinExistence type="predicted"/>
<feature type="chain" id="PRO_5025499188" description="RxLR effector protein" evidence="1">
    <location>
        <begin position="26"/>
        <end position="202"/>
    </location>
</feature>
<evidence type="ECO:0000313" key="2">
    <source>
        <dbReference type="EMBL" id="KAE9346184.1"/>
    </source>
</evidence>
<evidence type="ECO:0000313" key="3">
    <source>
        <dbReference type="Proteomes" id="UP000434957"/>
    </source>
</evidence>
<keyword evidence="3" id="KW-1185">Reference proteome</keyword>
<accession>A0A6A4FXR0</accession>